<evidence type="ECO:0000313" key="7">
    <source>
        <dbReference type="EMBL" id="KAJ5074932.1"/>
    </source>
</evidence>
<dbReference type="InterPro" id="IPR008271">
    <property type="entry name" value="Ser/Thr_kinase_AS"/>
</dbReference>
<feature type="domain" description="Protein kinase" evidence="6">
    <location>
        <begin position="16"/>
        <end position="267"/>
    </location>
</feature>
<comment type="caution">
    <text evidence="7">The sequence shown here is derived from an EMBL/GenBank/DDBJ whole genome shotgun (WGS) entry which is preliminary data.</text>
</comment>
<organism evidence="7 8">
    <name type="scientific">Anaeramoeba ignava</name>
    <name type="common">Anaerobic marine amoeba</name>
    <dbReference type="NCBI Taxonomy" id="1746090"/>
    <lineage>
        <taxon>Eukaryota</taxon>
        <taxon>Metamonada</taxon>
        <taxon>Anaeramoebidae</taxon>
        <taxon>Anaeramoeba</taxon>
    </lineage>
</organism>
<dbReference type="InterPro" id="IPR050629">
    <property type="entry name" value="STE20/SPS1-PAK"/>
</dbReference>
<dbReference type="SUPFAM" id="SSF56112">
    <property type="entry name" value="Protein kinase-like (PK-like)"/>
    <property type="match status" value="1"/>
</dbReference>
<dbReference type="PROSITE" id="PS50011">
    <property type="entry name" value="PROTEIN_KINASE_DOM"/>
    <property type="match status" value="1"/>
</dbReference>
<dbReference type="OMA" id="SAKHETH"/>
<dbReference type="InterPro" id="IPR000719">
    <property type="entry name" value="Prot_kinase_dom"/>
</dbReference>
<evidence type="ECO:0000313" key="8">
    <source>
        <dbReference type="Proteomes" id="UP001149090"/>
    </source>
</evidence>
<dbReference type="Pfam" id="PF00069">
    <property type="entry name" value="Pkinase"/>
    <property type="match status" value="1"/>
</dbReference>
<sequence length="502" mass="57492">MVDNLFEFSKPLPKEIKIMEQIGEGTYGTVLKVMNQITTETFAIKKIPIENEIESIAKEIGFLKECKHERVVKYSETYFDDTCLWILMELCEGGSILDILDDCDKTFTEEQIASVCKSVLEGLAFLHSKKIIHRDIKAGNLLLTRNGDVKLADFGVAGKLSDFMMKRTTVIGSPYWMAPEIIQEIGYDEKVDIWSLGITVIEMAEGKPPLLHIHPMRALFLISSQPPPMLKNPENWSKNCIDFLTQCLQKDPTKRKSAVELLKHPFIINAKPTNVMIRELVELSIQVSTRKRQIKPALSPSRKRIEVDIENSISDSENESTENTDSDSGEETDSNSETNTNSDTDSEITSSSLFSDEDNSNENSNEDSGMGTTVYKKDSGNQESSPSFKKFLEKQKKAVKSKSNSKKNSERKRKNTRVTIKKVEKLNLEPKSTIKQIQTPTKSKFENMKNEQLIKLLEQLNQDYFDEISQIKKKYETKIVRIETILKTKRRKRERKRKRKNK</sequence>
<dbReference type="PANTHER" id="PTHR48012">
    <property type="entry name" value="STERILE20-LIKE KINASE, ISOFORM B-RELATED"/>
    <property type="match status" value="1"/>
</dbReference>
<dbReference type="PROSITE" id="PS00108">
    <property type="entry name" value="PROTEIN_KINASE_ST"/>
    <property type="match status" value="1"/>
</dbReference>
<evidence type="ECO:0000256" key="5">
    <source>
        <dbReference type="SAM" id="MobiDB-lite"/>
    </source>
</evidence>
<keyword evidence="7" id="KW-0418">Kinase</keyword>
<keyword evidence="8" id="KW-1185">Reference proteome</keyword>
<dbReference type="FunFam" id="1.10.510.10:FF:001091">
    <property type="entry name" value="STE family protein kinase"/>
    <property type="match status" value="1"/>
</dbReference>
<name>A0A9Q0LLB2_ANAIG</name>
<evidence type="ECO:0000259" key="6">
    <source>
        <dbReference type="PROSITE" id="PS50011"/>
    </source>
</evidence>
<dbReference type="PANTHER" id="PTHR48012:SF2">
    <property type="entry name" value="STERILE20-LIKE KINASE, ISOFORM B"/>
    <property type="match status" value="1"/>
</dbReference>
<protein>
    <recommendedName>
        <fullName evidence="1">non-specific serine/threonine protein kinase</fullName>
        <ecNumber evidence="1">2.7.11.1</ecNumber>
    </recommendedName>
</protein>
<dbReference type="Gene3D" id="1.10.510.10">
    <property type="entry name" value="Transferase(Phosphotransferase) domain 1"/>
    <property type="match status" value="1"/>
</dbReference>
<reference evidence="7" key="1">
    <citation type="submission" date="2022-10" db="EMBL/GenBank/DDBJ databases">
        <title>Novel sulphate-reducing endosymbionts in the free-living metamonad Anaeramoeba.</title>
        <authorList>
            <person name="Jerlstrom-Hultqvist J."/>
            <person name="Cepicka I."/>
            <person name="Gallot-Lavallee L."/>
            <person name="Salas-Leiva D."/>
            <person name="Curtis B.A."/>
            <person name="Zahonova K."/>
            <person name="Pipaliya S."/>
            <person name="Dacks J."/>
            <person name="Roger A.J."/>
        </authorList>
    </citation>
    <scope>NUCLEOTIDE SEQUENCE</scope>
    <source>
        <strain evidence="7">BMAN</strain>
    </source>
</reference>
<dbReference type="Proteomes" id="UP001149090">
    <property type="component" value="Unassembled WGS sequence"/>
</dbReference>
<keyword evidence="3 4" id="KW-0067">ATP-binding</keyword>
<feature type="compositionally biased region" description="Basic residues" evidence="5">
    <location>
        <begin position="397"/>
        <end position="418"/>
    </location>
</feature>
<dbReference type="AlphaFoldDB" id="A0A9Q0LLB2"/>
<feature type="compositionally biased region" description="Acidic residues" evidence="5">
    <location>
        <begin position="316"/>
        <end position="334"/>
    </location>
</feature>
<feature type="region of interest" description="Disordered" evidence="5">
    <location>
        <begin position="305"/>
        <end position="418"/>
    </location>
</feature>
<feature type="binding site" evidence="4">
    <location>
        <position position="46"/>
    </location>
    <ligand>
        <name>ATP</name>
        <dbReference type="ChEBI" id="CHEBI:30616"/>
    </ligand>
</feature>
<accession>A0A9Q0LLB2</accession>
<dbReference type="EMBL" id="JAPDFW010000068">
    <property type="protein sequence ID" value="KAJ5074932.1"/>
    <property type="molecule type" value="Genomic_DNA"/>
</dbReference>
<keyword evidence="2 4" id="KW-0547">Nucleotide-binding</keyword>
<evidence type="ECO:0000256" key="2">
    <source>
        <dbReference type="ARBA" id="ARBA00022741"/>
    </source>
</evidence>
<dbReference type="GO" id="GO:0004674">
    <property type="term" value="F:protein serine/threonine kinase activity"/>
    <property type="evidence" value="ECO:0007669"/>
    <property type="project" value="UniProtKB-EC"/>
</dbReference>
<dbReference type="SMART" id="SM00220">
    <property type="entry name" value="S_TKc"/>
    <property type="match status" value="1"/>
</dbReference>
<dbReference type="PROSITE" id="PS00107">
    <property type="entry name" value="PROTEIN_KINASE_ATP"/>
    <property type="match status" value="1"/>
</dbReference>
<feature type="compositionally biased region" description="Polar residues" evidence="5">
    <location>
        <begin position="335"/>
        <end position="349"/>
    </location>
</feature>
<proteinExistence type="predicted"/>
<dbReference type="GO" id="GO:0005737">
    <property type="term" value="C:cytoplasm"/>
    <property type="evidence" value="ECO:0007669"/>
    <property type="project" value="TreeGrafter"/>
</dbReference>
<dbReference type="InterPro" id="IPR017441">
    <property type="entry name" value="Protein_kinase_ATP_BS"/>
</dbReference>
<keyword evidence="7" id="KW-0808">Transferase</keyword>
<dbReference type="InterPro" id="IPR011009">
    <property type="entry name" value="Kinase-like_dom_sf"/>
</dbReference>
<evidence type="ECO:0000256" key="1">
    <source>
        <dbReference type="ARBA" id="ARBA00012513"/>
    </source>
</evidence>
<evidence type="ECO:0000256" key="4">
    <source>
        <dbReference type="PROSITE-ProRule" id="PRU10141"/>
    </source>
</evidence>
<dbReference type="OrthoDB" id="8693905at2759"/>
<gene>
    <name evidence="7" type="ORF">M0811_07975</name>
</gene>
<dbReference type="GO" id="GO:0005524">
    <property type="term" value="F:ATP binding"/>
    <property type="evidence" value="ECO:0007669"/>
    <property type="project" value="UniProtKB-UniRule"/>
</dbReference>
<evidence type="ECO:0000256" key="3">
    <source>
        <dbReference type="ARBA" id="ARBA00022840"/>
    </source>
</evidence>
<dbReference type="EC" id="2.7.11.1" evidence="1"/>